<organism evidence="1 2">
    <name type="scientific">Coffea canephora</name>
    <name type="common">Robusta coffee</name>
    <dbReference type="NCBI Taxonomy" id="49390"/>
    <lineage>
        <taxon>Eukaryota</taxon>
        <taxon>Viridiplantae</taxon>
        <taxon>Streptophyta</taxon>
        <taxon>Embryophyta</taxon>
        <taxon>Tracheophyta</taxon>
        <taxon>Spermatophyta</taxon>
        <taxon>Magnoliopsida</taxon>
        <taxon>eudicotyledons</taxon>
        <taxon>Gunneridae</taxon>
        <taxon>Pentapetalae</taxon>
        <taxon>asterids</taxon>
        <taxon>lamiids</taxon>
        <taxon>Gentianales</taxon>
        <taxon>Rubiaceae</taxon>
        <taxon>Ixoroideae</taxon>
        <taxon>Gardenieae complex</taxon>
        <taxon>Bertiereae - Coffeeae clade</taxon>
        <taxon>Coffeeae</taxon>
        <taxon>Coffea</taxon>
    </lineage>
</organism>
<reference evidence="2" key="1">
    <citation type="journal article" date="2014" name="Science">
        <title>The coffee genome provides insight into the convergent evolution of caffeine biosynthesis.</title>
        <authorList>
            <person name="Denoeud F."/>
            <person name="Carretero-Paulet L."/>
            <person name="Dereeper A."/>
            <person name="Droc G."/>
            <person name="Guyot R."/>
            <person name="Pietrella M."/>
            <person name="Zheng C."/>
            <person name="Alberti A."/>
            <person name="Anthony F."/>
            <person name="Aprea G."/>
            <person name="Aury J.M."/>
            <person name="Bento P."/>
            <person name="Bernard M."/>
            <person name="Bocs S."/>
            <person name="Campa C."/>
            <person name="Cenci A."/>
            <person name="Combes M.C."/>
            <person name="Crouzillat D."/>
            <person name="Da Silva C."/>
            <person name="Daddiego L."/>
            <person name="De Bellis F."/>
            <person name="Dussert S."/>
            <person name="Garsmeur O."/>
            <person name="Gayraud T."/>
            <person name="Guignon V."/>
            <person name="Jahn K."/>
            <person name="Jamilloux V."/>
            <person name="Joet T."/>
            <person name="Labadie K."/>
            <person name="Lan T."/>
            <person name="Leclercq J."/>
            <person name="Lepelley M."/>
            <person name="Leroy T."/>
            <person name="Li L.T."/>
            <person name="Librado P."/>
            <person name="Lopez L."/>
            <person name="Munoz A."/>
            <person name="Noel B."/>
            <person name="Pallavicini A."/>
            <person name="Perrotta G."/>
            <person name="Poncet V."/>
            <person name="Pot D."/>
            <person name="Priyono X."/>
            <person name="Rigoreau M."/>
            <person name="Rouard M."/>
            <person name="Rozas J."/>
            <person name="Tranchant-Dubreuil C."/>
            <person name="VanBuren R."/>
            <person name="Zhang Q."/>
            <person name="Andrade A.C."/>
            <person name="Argout X."/>
            <person name="Bertrand B."/>
            <person name="de Kochko A."/>
            <person name="Graziosi G."/>
            <person name="Henry R.J."/>
            <person name="Jayarama X."/>
            <person name="Ming R."/>
            <person name="Nagai C."/>
            <person name="Rounsley S."/>
            <person name="Sankoff D."/>
            <person name="Giuliano G."/>
            <person name="Albert V.A."/>
            <person name="Wincker P."/>
            <person name="Lashermes P."/>
        </authorList>
    </citation>
    <scope>NUCLEOTIDE SEQUENCE [LARGE SCALE GENOMIC DNA]</scope>
    <source>
        <strain evidence="2">cv. DH200-94</strain>
    </source>
</reference>
<dbReference type="AlphaFoldDB" id="A0A068VH98"/>
<evidence type="ECO:0000313" key="2">
    <source>
        <dbReference type="Proteomes" id="UP000295252"/>
    </source>
</evidence>
<sequence length="55" mass="6382">MVVFFCTGELTLRNGLNLLMTSDYRFESFRCTQKFFVDGSSIMEVDLYMVVLVQS</sequence>
<dbReference type="InParanoid" id="A0A068VH98"/>
<dbReference type="EMBL" id="HG739422">
    <property type="protein sequence ID" value="CDP19053.1"/>
    <property type="molecule type" value="Genomic_DNA"/>
</dbReference>
<proteinExistence type="predicted"/>
<name>A0A068VH98_COFCA</name>
<dbReference type="Proteomes" id="UP000295252">
    <property type="component" value="Unassembled WGS sequence"/>
</dbReference>
<accession>A0A068VH98</accession>
<protein>
    <submittedName>
        <fullName evidence="1">DH200=94 genomic scaffold, scaffold_338</fullName>
    </submittedName>
</protein>
<keyword evidence="2" id="KW-1185">Reference proteome</keyword>
<dbReference type="Gramene" id="CDP19053">
    <property type="protein sequence ID" value="CDP19053"/>
    <property type="gene ID" value="GSCOC_T00001104001"/>
</dbReference>
<evidence type="ECO:0000313" key="1">
    <source>
        <dbReference type="EMBL" id="CDP19053.1"/>
    </source>
</evidence>
<gene>
    <name evidence="1" type="ORF">GSCOC_T00001104001</name>
</gene>